<dbReference type="InterPro" id="IPR045863">
    <property type="entry name" value="CorA_TM1_TM2"/>
</dbReference>
<evidence type="ECO:0000256" key="1">
    <source>
        <dbReference type="ARBA" id="ARBA00004141"/>
    </source>
</evidence>
<proteinExistence type="inferred from homology"/>
<evidence type="ECO:0000256" key="4">
    <source>
        <dbReference type="ARBA" id="ARBA00022989"/>
    </source>
</evidence>
<dbReference type="Gene3D" id="1.20.58.340">
    <property type="entry name" value="Magnesium transport protein CorA, transmembrane region"/>
    <property type="match status" value="2"/>
</dbReference>
<feature type="transmembrane region" description="Helical" evidence="6">
    <location>
        <begin position="250"/>
        <end position="270"/>
    </location>
</feature>
<name>A0ABT4K691_9LACO</name>
<comment type="similarity">
    <text evidence="2">Belongs to the CorA metal ion transporter (MIT) (TC 1.A.35) family.</text>
</comment>
<evidence type="ECO:0000256" key="3">
    <source>
        <dbReference type="ARBA" id="ARBA00022692"/>
    </source>
</evidence>
<reference evidence="7 8" key="1">
    <citation type="submission" date="2022-01" db="EMBL/GenBank/DDBJ databases">
        <title>VMRC isolate genome collection.</title>
        <authorList>
            <person name="France M."/>
            <person name="Rutt L."/>
            <person name="Humphrys M."/>
            <person name="Ravel J."/>
        </authorList>
    </citation>
    <scope>NUCLEOTIDE SEQUENCE [LARGE SCALE GENOMIC DNA]</scope>
    <source>
        <strain evidence="7 8">C0030B4</strain>
    </source>
</reference>
<dbReference type="Pfam" id="PF01544">
    <property type="entry name" value="CorA"/>
    <property type="match status" value="1"/>
</dbReference>
<accession>A0ABT4K691</accession>
<keyword evidence="5 6" id="KW-0472">Membrane</keyword>
<dbReference type="CDD" id="cd12827">
    <property type="entry name" value="EcCorA_ZntB-like_u2"/>
    <property type="match status" value="1"/>
</dbReference>
<comment type="caution">
    <text evidence="7">The sequence shown here is derived from an EMBL/GenBank/DDBJ whole genome shotgun (WGS) entry which is preliminary data.</text>
</comment>
<protein>
    <submittedName>
        <fullName evidence="7">Magnesium transporter CorA family protein</fullName>
    </submittedName>
</protein>
<dbReference type="PANTHER" id="PTHR47891:SF1">
    <property type="entry name" value="CORA-MAGNESIUM AND COBALT TRANSPORTER"/>
    <property type="match status" value="1"/>
</dbReference>
<dbReference type="SUPFAM" id="SSF143865">
    <property type="entry name" value="CorA soluble domain-like"/>
    <property type="match status" value="1"/>
</dbReference>
<keyword evidence="8" id="KW-1185">Reference proteome</keyword>
<dbReference type="SUPFAM" id="SSF144083">
    <property type="entry name" value="Magnesium transport protein CorA, transmembrane region"/>
    <property type="match status" value="1"/>
</dbReference>
<evidence type="ECO:0000256" key="6">
    <source>
        <dbReference type="SAM" id="Phobius"/>
    </source>
</evidence>
<dbReference type="InterPro" id="IPR002523">
    <property type="entry name" value="MgTranspt_CorA/ZnTranspt_ZntB"/>
</dbReference>
<comment type="subcellular location">
    <subcellularLocation>
        <location evidence="1">Membrane</location>
        <topology evidence="1">Multi-pass membrane protein</topology>
    </subcellularLocation>
</comment>
<dbReference type="PANTHER" id="PTHR47891">
    <property type="entry name" value="TRANSPORTER-RELATED"/>
    <property type="match status" value="1"/>
</dbReference>
<keyword evidence="4 6" id="KW-1133">Transmembrane helix</keyword>
<dbReference type="RefSeq" id="WP_269257230.1">
    <property type="nucleotide sequence ID" value="NZ_JAKHMK010000004.1"/>
</dbReference>
<gene>
    <name evidence="7" type="ORF">L2504_03305</name>
</gene>
<keyword evidence="3 6" id="KW-0812">Transmembrane</keyword>
<evidence type="ECO:0000313" key="8">
    <source>
        <dbReference type="Proteomes" id="UP001527392"/>
    </source>
</evidence>
<dbReference type="InterPro" id="IPR047199">
    <property type="entry name" value="CorA-like"/>
</dbReference>
<dbReference type="EMBL" id="JAKHMS010000004">
    <property type="protein sequence ID" value="MCZ3781173.1"/>
    <property type="molecule type" value="Genomic_DNA"/>
</dbReference>
<feature type="transmembrane region" description="Helical" evidence="6">
    <location>
        <begin position="282"/>
        <end position="302"/>
    </location>
</feature>
<dbReference type="Proteomes" id="UP001527392">
    <property type="component" value="Unassembled WGS sequence"/>
</dbReference>
<sequence>MLTKYRLSSYSPEKCTADLKNCNLILLTQASKNELHQVCQTFDLEPLKFDYCSSPEEVSHYHPIISDTLPEGHILVIYDFIPKQEKIENQLTPAIIIFNQDVLIICTDNSETCQRQLAEKDSQIIDFIAGYTLKCQQNLMNSLLEYKPKIDQLDAAAQESFNNDELRALTNLTRKLVFFEHTMNDQSETVAAFIKDPQFKAVRQKELCFKLDIQQRRLTKTIHLFRDLLDSISGLFTEMMNSSLNNLMKFLDSAGLVIATAALVSGFMGMNVGGLPWKDTQFGFWLTVIISVSLALLISIYLKRKSYR</sequence>
<evidence type="ECO:0000256" key="5">
    <source>
        <dbReference type="ARBA" id="ARBA00023136"/>
    </source>
</evidence>
<organism evidence="7 8">
    <name type="scientific">Limosilactobacillus vaginalis</name>
    <dbReference type="NCBI Taxonomy" id="1633"/>
    <lineage>
        <taxon>Bacteria</taxon>
        <taxon>Bacillati</taxon>
        <taxon>Bacillota</taxon>
        <taxon>Bacilli</taxon>
        <taxon>Lactobacillales</taxon>
        <taxon>Lactobacillaceae</taxon>
        <taxon>Limosilactobacillus</taxon>
    </lineage>
</organism>
<evidence type="ECO:0000256" key="2">
    <source>
        <dbReference type="ARBA" id="ARBA00009765"/>
    </source>
</evidence>
<evidence type="ECO:0000313" key="7">
    <source>
        <dbReference type="EMBL" id="MCZ3781173.1"/>
    </source>
</evidence>
<dbReference type="InterPro" id="IPR045861">
    <property type="entry name" value="CorA_cytoplasmic_dom"/>
</dbReference>